<evidence type="ECO:0000256" key="3">
    <source>
        <dbReference type="ARBA" id="ARBA00022475"/>
    </source>
</evidence>
<evidence type="ECO:0000256" key="4">
    <source>
        <dbReference type="ARBA" id="ARBA00022692"/>
    </source>
</evidence>
<sequence>MASRAIHVRSSIQGRALGRQGARVLRRFVPGMLLCLVVAAVAWLAALGESALLGRAWLEWLVLAIILGAGLRTAWRPPRAFDPGIAFAAKRLLEIAVVLLGASLDAASLRQSGLALLLGIALVVFLALALGYGLGRLLGLPHRLAVLVAAGNAICGNSAIAAIAPVLGADGEEVTASIAFTAVLGVLVVLVLPPLMALLQLSQLQYGVLAGLTVYAVPQVLAATAPISALSVQIGTLVKLVRVLMLGPVILMIACLAGSGKGMGAARRRPAGAKLLPWFILGFLGMAALRSLGLLPELARSGMALTATFLTILSMAALGLGVDMRTVVRSSPRVCLAAGGSLLLLGAISLGLIAALGLA</sequence>
<dbReference type="EMBL" id="FYEH01000010">
    <property type="protein sequence ID" value="SNB73307.1"/>
    <property type="molecule type" value="Genomic_DNA"/>
</dbReference>
<feature type="transmembrane region" description="Helical" evidence="7">
    <location>
        <begin position="301"/>
        <end position="322"/>
    </location>
</feature>
<keyword evidence="4 7" id="KW-0812">Transmembrane</keyword>
<feature type="transmembrane region" description="Helical" evidence="7">
    <location>
        <begin position="174"/>
        <end position="199"/>
    </location>
</feature>
<proteinExistence type="inferred from homology"/>
<keyword evidence="9" id="KW-1185">Reference proteome</keyword>
<accession>A0A212RLG4</accession>
<evidence type="ECO:0000256" key="1">
    <source>
        <dbReference type="ARBA" id="ARBA00004651"/>
    </source>
</evidence>
<keyword evidence="3" id="KW-1003">Cell membrane</keyword>
<evidence type="ECO:0000313" key="9">
    <source>
        <dbReference type="Proteomes" id="UP000197065"/>
    </source>
</evidence>
<feature type="transmembrane region" description="Helical" evidence="7">
    <location>
        <begin position="206"/>
        <end position="228"/>
    </location>
</feature>
<feature type="transmembrane region" description="Helical" evidence="7">
    <location>
        <begin position="52"/>
        <end position="71"/>
    </location>
</feature>
<evidence type="ECO:0000313" key="8">
    <source>
        <dbReference type="EMBL" id="SNB73307.1"/>
    </source>
</evidence>
<dbReference type="Pfam" id="PF03601">
    <property type="entry name" value="Cons_hypoth698"/>
    <property type="match status" value="1"/>
</dbReference>
<evidence type="ECO:0000256" key="6">
    <source>
        <dbReference type="ARBA" id="ARBA00023136"/>
    </source>
</evidence>
<comment type="subcellular location">
    <subcellularLocation>
        <location evidence="1">Cell membrane</location>
        <topology evidence="1">Multi-pass membrane protein</topology>
    </subcellularLocation>
</comment>
<evidence type="ECO:0000256" key="5">
    <source>
        <dbReference type="ARBA" id="ARBA00022989"/>
    </source>
</evidence>
<feature type="transmembrane region" description="Helical" evidence="7">
    <location>
        <begin position="146"/>
        <end position="168"/>
    </location>
</feature>
<feature type="transmembrane region" description="Helical" evidence="7">
    <location>
        <begin position="92"/>
        <end position="109"/>
    </location>
</feature>
<evidence type="ECO:0000256" key="2">
    <source>
        <dbReference type="ARBA" id="ARBA00007977"/>
    </source>
</evidence>
<reference evidence="8 9" key="1">
    <citation type="submission" date="2017-06" db="EMBL/GenBank/DDBJ databases">
        <authorList>
            <person name="Kim H.J."/>
            <person name="Triplett B.A."/>
        </authorList>
    </citation>
    <scope>NUCLEOTIDE SEQUENCE [LARGE SCALE GENOMIC DNA]</scope>
    <source>
        <strain evidence="8 9">B29T1</strain>
    </source>
</reference>
<dbReference type="Proteomes" id="UP000197065">
    <property type="component" value="Unassembled WGS sequence"/>
</dbReference>
<feature type="transmembrane region" description="Helical" evidence="7">
    <location>
        <begin position="271"/>
        <end position="289"/>
    </location>
</feature>
<keyword evidence="5 7" id="KW-1133">Transmembrane helix</keyword>
<evidence type="ECO:0000256" key="7">
    <source>
        <dbReference type="SAM" id="Phobius"/>
    </source>
</evidence>
<feature type="transmembrane region" description="Helical" evidence="7">
    <location>
        <begin position="334"/>
        <end position="358"/>
    </location>
</feature>
<organism evidence="8 9">
    <name type="scientific">Arboricoccus pini</name>
    <dbReference type="NCBI Taxonomy" id="1963835"/>
    <lineage>
        <taxon>Bacteria</taxon>
        <taxon>Pseudomonadati</taxon>
        <taxon>Pseudomonadota</taxon>
        <taxon>Alphaproteobacteria</taxon>
        <taxon>Geminicoccales</taxon>
        <taxon>Geminicoccaceae</taxon>
        <taxon>Arboricoccus</taxon>
    </lineage>
</organism>
<feature type="transmembrane region" description="Helical" evidence="7">
    <location>
        <begin position="240"/>
        <end position="259"/>
    </location>
</feature>
<dbReference type="OrthoDB" id="5393513at2"/>
<feature type="transmembrane region" description="Helical" evidence="7">
    <location>
        <begin position="115"/>
        <end position="134"/>
    </location>
</feature>
<dbReference type="RefSeq" id="WP_088562183.1">
    <property type="nucleotide sequence ID" value="NZ_FYEH01000010.1"/>
</dbReference>
<protein>
    <submittedName>
        <fullName evidence="8">Conserved hypothetical integral membrane protein</fullName>
    </submittedName>
</protein>
<name>A0A212RLG4_9PROT</name>
<feature type="transmembrane region" description="Helical" evidence="7">
    <location>
        <begin position="28"/>
        <end position="46"/>
    </location>
</feature>
<gene>
    <name evidence="8" type="ORF">SAMN07250955_110108</name>
</gene>
<keyword evidence="6 7" id="KW-0472">Membrane</keyword>
<dbReference type="PANTHER" id="PTHR30106:SF2">
    <property type="entry name" value="UPF0324 INNER MEMBRANE PROTEIN YEIH"/>
    <property type="match status" value="1"/>
</dbReference>
<dbReference type="GO" id="GO:0005886">
    <property type="term" value="C:plasma membrane"/>
    <property type="evidence" value="ECO:0007669"/>
    <property type="project" value="UniProtKB-SubCell"/>
</dbReference>
<comment type="similarity">
    <text evidence="2">Belongs to the UPF0324 family.</text>
</comment>
<dbReference type="InterPro" id="IPR018383">
    <property type="entry name" value="UPF0324_pro"/>
</dbReference>
<dbReference type="AlphaFoldDB" id="A0A212RLG4"/>
<dbReference type="PANTHER" id="PTHR30106">
    <property type="entry name" value="INNER MEMBRANE PROTEIN YEIH-RELATED"/>
    <property type="match status" value="1"/>
</dbReference>